<dbReference type="KEGG" id="png:PNIG_b0239"/>
<evidence type="ECO:0000313" key="1">
    <source>
        <dbReference type="EMBL" id="ASM55867.1"/>
    </source>
</evidence>
<accession>A0AAC9UND5</accession>
<sequence length="37" mass="4376">MKNKGLLLNWTCIKSSQKTFNLTLYLCFIMILIRKAK</sequence>
<dbReference type="AlphaFoldDB" id="A0AAC9UND5"/>
<proteinExistence type="predicted"/>
<organism evidence="1 2">
    <name type="scientific">Pseudoalteromonas nigrifaciens</name>
    <dbReference type="NCBI Taxonomy" id="28109"/>
    <lineage>
        <taxon>Bacteria</taxon>
        <taxon>Pseudomonadati</taxon>
        <taxon>Pseudomonadota</taxon>
        <taxon>Gammaproteobacteria</taxon>
        <taxon>Alteromonadales</taxon>
        <taxon>Pseudoalteromonadaceae</taxon>
        <taxon>Pseudoalteromonas</taxon>
    </lineage>
</organism>
<protein>
    <submittedName>
        <fullName evidence="1">Uncharacterized protein</fullName>
    </submittedName>
</protein>
<keyword evidence="2" id="KW-1185">Reference proteome</keyword>
<evidence type="ECO:0000313" key="2">
    <source>
        <dbReference type="Proteomes" id="UP000198329"/>
    </source>
</evidence>
<dbReference type="Proteomes" id="UP000198329">
    <property type="component" value="Chromosome II"/>
</dbReference>
<name>A0AAC9UND5_9GAMM</name>
<reference evidence="1 2" key="1">
    <citation type="submission" date="2015-03" db="EMBL/GenBank/DDBJ databases">
        <authorList>
            <person name="Xie B.-B."/>
            <person name="Rong J.-C."/>
            <person name="Qin Q.-L."/>
            <person name="Zhang Y.-Z."/>
        </authorList>
    </citation>
    <scope>NUCLEOTIDE SEQUENCE [LARGE SCALE GENOMIC DNA]</scope>
    <source>
        <strain evidence="1 2">KMM 661</strain>
    </source>
</reference>
<gene>
    <name evidence="1" type="ORF">PNIG_b0239</name>
</gene>
<dbReference type="EMBL" id="CP011037">
    <property type="protein sequence ID" value="ASM55867.1"/>
    <property type="molecule type" value="Genomic_DNA"/>
</dbReference>